<proteinExistence type="predicted"/>
<evidence type="ECO:0000259" key="1">
    <source>
        <dbReference type="PROSITE" id="PS50801"/>
    </source>
</evidence>
<protein>
    <recommendedName>
        <fullName evidence="1">STAS domain-containing protein</fullName>
    </recommendedName>
</protein>
<sequence length="145" mass="15108">MSEDQSGRTVVTGAAEFTEGAGRPAIELSEHEDTAVVRIRGPVDAALTPNLRDALTWAVRHHTAVFVDLSAVSAVDDAGLGALIRAHRRASSLGAALCLVAPSQPVMRALDAPRLSDVFTVVGVAPAARRGSRSGIGRSLLHARI</sequence>
<dbReference type="PANTHER" id="PTHR35849">
    <property type="entry name" value="BLR2341 PROTEIN"/>
    <property type="match status" value="1"/>
</dbReference>
<dbReference type="RefSeq" id="WP_212990795.1">
    <property type="nucleotide sequence ID" value="NZ_BAABEA010000025.1"/>
</dbReference>
<dbReference type="EMBL" id="BOQL01000038">
    <property type="protein sequence ID" value="GIM71890.1"/>
    <property type="molecule type" value="Genomic_DNA"/>
</dbReference>
<dbReference type="Gene3D" id="3.30.750.24">
    <property type="entry name" value="STAS domain"/>
    <property type="match status" value="1"/>
</dbReference>
<dbReference type="Proteomes" id="UP000681340">
    <property type="component" value="Unassembled WGS sequence"/>
</dbReference>
<gene>
    <name evidence="2" type="ORF">Aau02nite_48230</name>
</gene>
<dbReference type="PANTHER" id="PTHR35849:SF2">
    <property type="entry name" value="BLR2341 PROTEIN"/>
    <property type="match status" value="1"/>
</dbReference>
<feature type="domain" description="STAS" evidence="1">
    <location>
        <begin position="24"/>
        <end position="111"/>
    </location>
</feature>
<evidence type="ECO:0000313" key="3">
    <source>
        <dbReference type="Proteomes" id="UP000681340"/>
    </source>
</evidence>
<name>A0A919VQJ6_9ACTN</name>
<dbReference type="CDD" id="cd07043">
    <property type="entry name" value="STAS_anti-anti-sigma_factors"/>
    <property type="match status" value="1"/>
</dbReference>
<organism evidence="2 3">
    <name type="scientific">Actinoplanes auranticolor</name>
    <dbReference type="NCBI Taxonomy" id="47988"/>
    <lineage>
        <taxon>Bacteria</taxon>
        <taxon>Bacillati</taxon>
        <taxon>Actinomycetota</taxon>
        <taxon>Actinomycetes</taxon>
        <taxon>Micromonosporales</taxon>
        <taxon>Micromonosporaceae</taxon>
        <taxon>Actinoplanes</taxon>
    </lineage>
</organism>
<dbReference type="SUPFAM" id="SSF52091">
    <property type="entry name" value="SpoIIaa-like"/>
    <property type="match status" value="1"/>
</dbReference>
<dbReference type="InterPro" id="IPR036513">
    <property type="entry name" value="STAS_dom_sf"/>
</dbReference>
<evidence type="ECO:0000313" key="2">
    <source>
        <dbReference type="EMBL" id="GIM71890.1"/>
    </source>
</evidence>
<dbReference type="InterPro" id="IPR052746">
    <property type="entry name" value="MlaB_ABC_Transporter"/>
</dbReference>
<accession>A0A919VQJ6</accession>
<reference evidence="2" key="1">
    <citation type="submission" date="2021-03" db="EMBL/GenBank/DDBJ databases">
        <title>Whole genome shotgun sequence of Actinoplanes auranticolor NBRC 12245.</title>
        <authorList>
            <person name="Komaki H."/>
            <person name="Tamura T."/>
        </authorList>
    </citation>
    <scope>NUCLEOTIDE SEQUENCE</scope>
    <source>
        <strain evidence="2">NBRC 12245</strain>
    </source>
</reference>
<comment type="caution">
    <text evidence="2">The sequence shown here is derived from an EMBL/GenBank/DDBJ whole genome shotgun (WGS) entry which is preliminary data.</text>
</comment>
<keyword evidence="3" id="KW-1185">Reference proteome</keyword>
<dbReference type="InterPro" id="IPR002645">
    <property type="entry name" value="STAS_dom"/>
</dbReference>
<dbReference type="PROSITE" id="PS50801">
    <property type="entry name" value="STAS"/>
    <property type="match status" value="1"/>
</dbReference>
<dbReference type="Pfam" id="PF01740">
    <property type="entry name" value="STAS"/>
    <property type="match status" value="1"/>
</dbReference>
<dbReference type="AlphaFoldDB" id="A0A919VQJ6"/>